<evidence type="ECO:0000256" key="4">
    <source>
        <dbReference type="ARBA" id="ARBA00022490"/>
    </source>
</evidence>
<keyword evidence="12" id="KW-1185">Reference proteome</keyword>
<dbReference type="OrthoDB" id="9815896at2"/>
<evidence type="ECO:0000256" key="9">
    <source>
        <dbReference type="ARBA" id="ARBA00022842"/>
    </source>
</evidence>
<evidence type="ECO:0000256" key="1">
    <source>
        <dbReference type="ARBA" id="ARBA00004496"/>
    </source>
</evidence>
<dbReference type="GO" id="GO:0046872">
    <property type="term" value="F:metal ion binding"/>
    <property type="evidence" value="ECO:0007669"/>
    <property type="project" value="UniProtKB-KW"/>
</dbReference>
<proteinExistence type="inferred from homology"/>
<evidence type="ECO:0000256" key="2">
    <source>
        <dbReference type="ARBA" id="ARBA00007599"/>
    </source>
</evidence>
<dbReference type="Pfam" id="PF02367">
    <property type="entry name" value="TsaE"/>
    <property type="match status" value="1"/>
</dbReference>
<evidence type="ECO:0000256" key="8">
    <source>
        <dbReference type="ARBA" id="ARBA00022840"/>
    </source>
</evidence>
<dbReference type="InterPro" id="IPR003442">
    <property type="entry name" value="T6A_TsaE"/>
</dbReference>
<gene>
    <name evidence="11" type="ORF">CH357_00750</name>
</gene>
<keyword evidence="8" id="KW-0067">ATP-binding</keyword>
<comment type="caution">
    <text evidence="11">The sequence shown here is derived from an EMBL/GenBank/DDBJ whole genome shotgun (WGS) entry which is preliminary data.</text>
</comment>
<evidence type="ECO:0000256" key="5">
    <source>
        <dbReference type="ARBA" id="ARBA00022694"/>
    </source>
</evidence>
<keyword evidence="7" id="KW-0547">Nucleotide-binding</keyword>
<comment type="subcellular location">
    <subcellularLocation>
        <location evidence="1">Cytoplasm</location>
    </subcellularLocation>
</comment>
<keyword evidence="4" id="KW-0963">Cytoplasm</keyword>
<dbReference type="Proteomes" id="UP000232196">
    <property type="component" value="Unassembled WGS sequence"/>
</dbReference>
<keyword evidence="6" id="KW-0479">Metal-binding</keyword>
<dbReference type="GO" id="GO:0002949">
    <property type="term" value="P:tRNA threonylcarbamoyladenosine modification"/>
    <property type="evidence" value="ECO:0007669"/>
    <property type="project" value="InterPro"/>
</dbReference>
<dbReference type="RefSeq" id="WP_100704874.1">
    <property type="nucleotide sequence ID" value="NZ_NPDL01000004.1"/>
</dbReference>
<name>A0A2M9XHH0_9LEPT</name>
<dbReference type="PANTHER" id="PTHR33540:SF2">
    <property type="entry name" value="TRNA THREONYLCARBAMOYLADENOSINE BIOSYNTHESIS PROTEIN TSAE"/>
    <property type="match status" value="1"/>
</dbReference>
<reference evidence="11 12" key="1">
    <citation type="submission" date="2017-07" db="EMBL/GenBank/DDBJ databases">
        <title>Leptospira spp. isolated from tropical soils.</title>
        <authorList>
            <person name="Thibeaux R."/>
            <person name="Iraola G."/>
            <person name="Ferres I."/>
            <person name="Bierque E."/>
            <person name="Girault D."/>
            <person name="Soupe-Gilbert M.-E."/>
            <person name="Picardeau M."/>
            <person name="Goarant C."/>
        </authorList>
    </citation>
    <scope>NUCLEOTIDE SEQUENCE [LARGE SCALE GENOMIC DNA]</scope>
    <source>
        <strain evidence="11 12">MCA1-C-A1</strain>
    </source>
</reference>
<dbReference type="GO" id="GO:0016740">
    <property type="term" value="F:transferase activity"/>
    <property type="evidence" value="ECO:0007669"/>
    <property type="project" value="UniProtKB-KW"/>
</dbReference>
<keyword evidence="9" id="KW-0460">Magnesium</keyword>
<dbReference type="EMBL" id="NPDN01000001">
    <property type="protein sequence ID" value="PJZ27127.1"/>
    <property type="molecule type" value="Genomic_DNA"/>
</dbReference>
<dbReference type="NCBIfam" id="TIGR00150">
    <property type="entry name" value="T6A_YjeE"/>
    <property type="match status" value="1"/>
</dbReference>
<protein>
    <recommendedName>
        <fullName evidence="3">tRNA threonylcarbamoyladenosine biosynthesis protein TsaE</fullName>
    </recommendedName>
    <alternativeName>
        <fullName evidence="10">t(6)A37 threonylcarbamoyladenosine biosynthesis protein TsaE</fullName>
    </alternativeName>
</protein>
<dbReference type="PANTHER" id="PTHR33540">
    <property type="entry name" value="TRNA THREONYLCARBAMOYLADENOSINE BIOSYNTHESIS PROTEIN TSAE"/>
    <property type="match status" value="1"/>
</dbReference>
<accession>A0A2M9XHH0</accession>
<comment type="similarity">
    <text evidence="2">Belongs to the TsaE family.</text>
</comment>
<dbReference type="GO" id="GO:0005737">
    <property type="term" value="C:cytoplasm"/>
    <property type="evidence" value="ECO:0007669"/>
    <property type="project" value="UniProtKB-SubCell"/>
</dbReference>
<dbReference type="GO" id="GO:0005524">
    <property type="term" value="F:ATP binding"/>
    <property type="evidence" value="ECO:0007669"/>
    <property type="project" value="UniProtKB-KW"/>
</dbReference>
<keyword evidence="11" id="KW-0808">Transferase</keyword>
<keyword evidence="5" id="KW-0819">tRNA processing</keyword>
<dbReference type="AlphaFoldDB" id="A0A2M9XHH0"/>
<evidence type="ECO:0000256" key="3">
    <source>
        <dbReference type="ARBA" id="ARBA00019010"/>
    </source>
</evidence>
<evidence type="ECO:0000256" key="7">
    <source>
        <dbReference type="ARBA" id="ARBA00022741"/>
    </source>
</evidence>
<sequence>MSGRFENLTLDSIDIPVSKLAGIVAAVWKEGKFPLLLLSGKMGSGKTTFVSKLVKALLDHLKPGLDKSNLFVNSPTYTLMNEYSFPGIQNQSGDPLEIFHFDLYRIGSSEEVSDLGFEEYWNGKGISLIEWWEKAEPEFKERKFRVKINMEEADEDTRNLQIQFLGEEWRRPDLQIESFLKSEKIL</sequence>
<evidence type="ECO:0000313" key="11">
    <source>
        <dbReference type="EMBL" id="PJZ27127.1"/>
    </source>
</evidence>
<dbReference type="SUPFAM" id="SSF52540">
    <property type="entry name" value="P-loop containing nucleoside triphosphate hydrolases"/>
    <property type="match status" value="1"/>
</dbReference>
<evidence type="ECO:0000256" key="6">
    <source>
        <dbReference type="ARBA" id="ARBA00022723"/>
    </source>
</evidence>
<organism evidence="11 12">
    <name type="scientific">Leptospira hartskeerlii</name>
    <dbReference type="NCBI Taxonomy" id="2023177"/>
    <lineage>
        <taxon>Bacteria</taxon>
        <taxon>Pseudomonadati</taxon>
        <taxon>Spirochaetota</taxon>
        <taxon>Spirochaetia</taxon>
        <taxon>Leptospirales</taxon>
        <taxon>Leptospiraceae</taxon>
        <taxon>Leptospira</taxon>
    </lineage>
</organism>
<evidence type="ECO:0000313" key="12">
    <source>
        <dbReference type="Proteomes" id="UP000232196"/>
    </source>
</evidence>
<evidence type="ECO:0000256" key="10">
    <source>
        <dbReference type="ARBA" id="ARBA00032441"/>
    </source>
</evidence>
<dbReference type="Gene3D" id="3.40.50.300">
    <property type="entry name" value="P-loop containing nucleotide triphosphate hydrolases"/>
    <property type="match status" value="1"/>
</dbReference>
<dbReference type="InterPro" id="IPR027417">
    <property type="entry name" value="P-loop_NTPase"/>
</dbReference>